<dbReference type="EMBL" id="SWFT01000027">
    <property type="protein sequence ID" value="KAA8907088.1"/>
    <property type="molecule type" value="Genomic_DNA"/>
</dbReference>
<sequence length="151" mass="17106">MVLPKFHNPNNQDSKPRPEDAGVDKIDSLDPVSMGLHHDGPYDAAMPSENRNRATAPMAAFSREVQGEVNVPKEKFDVFDTEDGMDYNPVYGQPSEGLGQTTFLEGAPAPKAAQEDVIEEHKEFDEAHHHHLHHHHKDHKDHEKHHLFQKD</sequence>
<reference evidence="2 3" key="1">
    <citation type="submission" date="2019-07" db="EMBL/GenBank/DDBJ databases">
        <title>Genome assembly of two rare yeast pathogens: Diutina rugosa and Trichomonascus ciferrii.</title>
        <authorList>
            <person name="Mixao V."/>
            <person name="Saus E."/>
            <person name="Hansen A."/>
            <person name="Lass-Flor C."/>
            <person name="Gabaldon T."/>
        </authorList>
    </citation>
    <scope>NUCLEOTIDE SEQUENCE [LARGE SCALE GENOMIC DNA]</scope>
    <source>
        <strain evidence="2 3">CBS 613</strain>
    </source>
</reference>
<feature type="region of interest" description="Disordered" evidence="1">
    <location>
        <begin position="80"/>
        <end position="101"/>
    </location>
</feature>
<dbReference type="Proteomes" id="UP000449547">
    <property type="component" value="Unassembled WGS sequence"/>
</dbReference>
<dbReference type="VEuPathDB" id="FungiDB:DIURU_000772"/>
<dbReference type="GeneID" id="54779425"/>
<feature type="region of interest" description="Disordered" evidence="1">
    <location>
        <begin position="1"/>
        <end position="49"/>
    </location>
</feature>
<proteinExistence type="predicted"/>
<dbReference type="InterPro" id="IPR013226">
    <property type="entry name" value="Pal1"/>
</dbReference>
<dbReference type="OrthoDB" id="5352132at2759"/>
<evidence type="ECO:0000313" key="3">
    <source>
        <dbReference type="Proteomes" id="UP000449547"/>
    </source>
</evidence>
<dbReference type="RefSeq" id="XP_034014439.1">
    <property type="nucleotide sequence ID" value="XM_034159057.1"/>
</dbReference>
<dbReference type="Pfam" id="PF08316">
    <property type="entry name" value="Pal1"/>
    <property type="match status" value="2"/>
</dbReference>
<keyword evidence="3" id="KW-1185">Reference proteome</keyword>
<comment type="caution">
    <text evidence="2">The sequence shown here is derived from an EMBL/GenBank/DDBJ whole genome shotgun (WGS) entry which is preliminary data.</text>
</comment>
<evidence type="ECO:0000256" key="1">
    <source>
        <dbReference type="SAM" id="MobiDB-lite"/>
    </source>
</evidence>
<gene>
    <name evidence="2" type="ORF">DIURU_000772</name>
</gene>
<feature type="compositionally biased region" description="Basic and acidic residues" evidence="1">
    <location>
        <begin position="14"/>
        <end position="28"/>
    </location>
</feature>
<name>A0A642UWR3_DIURU</name>
<feature type="region of interest" description="Disordered" evidence="1">
    <location>
        <begin position="126"/>
        <end position="151"/>
    </location>
</feature>
<evidence type="ECO:0000313" key="2">
    <source>
        <dbReference type="EMBL" id="KAA8907088.1"/>
    </source>
</evidence>
<organism evidence="2 3">
    <name type="scientific">Diutina rugosa</name>
    <name type="common">Yeast</name>
    <name type="synonym">Candida rugosa</name>
    <dbReference type="NCBI Taxonomy" id="5481"/>
    <lineage>
        <taxon>Eukaryota</taxon>
        <taxon>Fungi</taxon>
        <taxon>Dikarya</taxon>
        <taxon>Ascomycota</taxon>
        <taxon>Saccharomycotina</taxon>
        <taxon>Pichiomycetes</taxon>
        <taxon>Debaryomycetaceae</taxon>
        <taxon>Diutina</taxon>
    </lineage>
</organism>
<dbReference type="GO" id="GO:0005737">
    <property type="term" value="C:cytoplasm"/>
    <property type="evidence" value="ECO:0007669"/>
    <property type="project" value="TreeGrafter"/>
</dbReference>
<dbReference type="AlphaFoldDB" id="A0A642UWR3"/>
<feature type="compositionally biased region" description="Basic and acidic residues" evidence="1">
    <location>
        <begin position="140"/>
        <end position="151"/>
    </location>
</feature>
<accession>A0A642UWR3</accession>
<protein>
    <submittedName>
        <fullName evidence="2">Uncharacterized protein</fullName>
    </submittedName>
</protein>
<feature type="compositionally biased region" description="Basic residues" evidence="1">
    <location>
        <begin position="129"/>
        <end position="139"/>
    </location>
</feature>
<dbReference type="PANTHER" id="PTHR28307">
    <property type="entry name" value="PROTEIN PAL1"/>
    <property type="match status" value="1"/>
</dbReference>
<dbReference type="PANTHER" id="PTHR28307:SF2">
    <property type="entry name" value="PROTEIN PAL1"/>
    <property type="match status" value="1"/>
</dbReference>